<dbReference type="SUPFAM" id="SSF89550">
    <property type="entry name" value="PHP domain-like"/>
    <property type="match status" value="1"/>
</dbReference>
<protein>
    <submittedName>
        <fullName evidence="2">Putative hydrolase</fullName>
    </submittedName>
</protein>
<accession>A0A4R8GRX8</accession>
<gene>
    <name evidence="2" type="ORF">C7959_1476</name>
</gene>
<keyword evidence="2" id="KW-0378">Hydrolase</keyword>
<dbReference type="InterPro" id="IPR004013">
    <property type="entry name" value="PHP_dom"/>
</dbReference>
<comment type="caution">
    <text evidence="2">The sequence shown here is derived from an EMBL/GenBank/DDBJ whole genome shotgun (WGS) entry which is preliminary data.</text>
</comment>
<dbReference type="InterPro" id="IPR003141">
    <property type="entry name" value="Pol/His_phosphatase_N"/>
</dbReference>
<dbReference type="GO" id="GO:0042578">
    <property type="term" value="F:phosphoric ester hydrolase activity"/>
    <property type="evidence" value="ECO:0007669"/>
    <property type="project" value="TreeGrafter"/>
</dbReference>
<dbReference type="STRING" id="926561.GCA_000379025_00714"/>
<dbReference type="PANTHER" id="PTHR36928:SF1">
    <property type="entry name" value="PHOSPHATASE YCDX-RELATED"/>
    <property type="match status" value="1"/>
</dbReference>
<evidence type="ECO:0000313" key="2">
    <source>
        <dbReference type="EMBL" id="TDX45281.1"/>
    </source>
</evidence>
<evidence type="ECO:0000313" key="3">
    <source>
        <dbReference type="Proteomes" id="UP000295832"/>
    </source>
</evidence>
<organism evidence="2 3">
    <name type="scientific">Orenia marismortui</name>
    <dbReference type="NCBI Taxonomy" id="46469"/>
    <lineage>
        <taxon>Bacteria</taxon>
        <taxon>Bacillati</taxon>
        <taxon>Bacillota</taxon>
        <taxon>Clostridia</taxon>
        <taxon>Halanaerobiales</taxon>
        <taxon>Halobacteroidaceae</taxon>
        <taxon>Orenia</taxon>
    </lineage>
</organism>
<dbReference type="AlphaFoldDB" id="A0A4R8GRX8"/>
<dbReference type="RefSeq" id="WP_134118958.1">
    <property type="nucleotide sequence ID" value="NZ_SOEG01000047.1"/>
</dbReference>
<sequence>MKLYADYHTHTRYSHGKGSIRENIEAAIEKGLKEIAIADHGPASQGLTKLGVKDAATLLEIKKEVENYDKFYPEIKVLSAVEANIINIDGDLDVPRFILKELDKVLVGFHLYIRPSSWKDGINIIFNNTIMSRLNLKQEEIRYKNTDILIKALNKYKIDIITHPGYRVNIDTSTLAKAAVKSGTHLEINESHMHTTEEYLRIAVSEGAKFSLGSDAHSPDKVGCVDNSLDLAIKAGLTKDDIINVC</sequence>
<dbReference type="PANTHER" id="PTHR36928">
    <property type="entry name" value="PHOSPHATASE YCDX-RELATED"/>
    <property type="match status" value="1"/>
</dbReference>
<dbReference type="Gene3D" id="3.20.20.140">
    <property type="entry name" value="Metal-dependent hydrolases"/>
    <property type="match status" value="1"/>
</dbReference>
<dbReference type="EMBL" id="SOEG01000047">
    <property type="protein sequence ID" value="TDX45281.1"/>
    <property type="molecule type" value="Genomic_DNA"/>
</dbReference>
<reference evidence="2 3" key="1">
    <citation type="submission" date="2019-03" db="EMBL/GenBank/DDBJ databases">
        <title>Subsurface microbial communities from deep shales in Ohio and West Virginia, USA.</title>
        <authorList>
            <person name="Wrighton K."/>
        </authorList>
    </citation>
    <scope>NUCLEOTIDE SEQUENCE [LARGE SCALE GENOMIC DNA]</scope>
    <source>
        <strain evidence="2 3">MSL 6dP</strain>
    </source>
</reference>
<dbReference type="SMART" id="SM00481">
    <property type="entry name" value="POLIIIAc"/>
    <property type="match status" value="1"/>
</dbReference>
<dbReference type="InterPro" id="IPR050243">
    <property type="entry name" value="PHP_phosphatase"/>
</dbReference>
<proteinExistence type="predicted"/>
<dbReference type="InterPro" id="IPR016195">
    <property type="entry name" value="Pol/histidinol_Pase-like"/>
</dbReference>
<name>A0A4R8GRX8_9FIRM</name>
<dbReference type="Pfam" id="PF02811">
    <property type="entry name" value="PHP"/>
    <property type="match status" value="1"/>
</dbReference>
<dbReference type="GO" id="GO:0005829">
    <property type="term" value="C:cytosol"/>
    <property type="evidence" value="ECO:0007669"/>
    <property type="project" value="TreeGrafter"/>
</dbReference>
<dbReference type="GO" id="GO:0008270">
    <property type="term" value="F:zinc ion binding"/>
    <property type="evidence" value="ECO:0007669"/>
    <property type="project" value="TreeGrafter"/>
</dbReference>
<dbReference type="Proteomes" id="UP000295832">
    <property type="component" value="Unassembled WGS sequence"/>
</dbReference>
<feature type="domain" description="Polymerase/histidinol phosphatase N-terminal" evidence="1">
    <location>
        <begin position="5"/>
        <end position="87"/>
    </location>
</feature>
<evidence type="ECO:0000259" key="1">
    <source>
        <dbReference type="SMART" id="SM00481"/>
    </source>
</evidence>
<keyword evidence="3" id="KW-1185">Reference proteome</keyword>